<organism evidence="1 2">
    <name type="scientific">Antarcticirhabdus aurantiaca</name>
    <dbReference type="NCBI Taxonomy" id="2606717"/>
    <lineage>
        <taxon>Bacteria</taxon>
        <taxon>Pseudomonadati</taxon>
        <taxon>Pseudomonadota</taxon>
        <taxon>Alphaproteobacteria</taxon>
        <taxon>Hyphomicrobiales</taxon>
        <taxon>Aurantimonadaceae</taxon>
        <taxon>Antarcticirhabdus</taxon>
    </lineage>
</organism>
<dbReference type="Proteomes" id="UP001163223">
    <property type="component" value="Chromosome"/>
</dbReference>
<reference evidence="1" key="1">
    <citation type="submission" date="2022-11" db="EMBL/GenBank/DDBJ databases">
        <title>beta-Carotene-producing bacterium, Jeongeuplla avenae sp. nov., alleviates the salt stress of Arabidopsis seedlings.</title>
        <authorList>
            <person name="Jiang L."/>
            <person name="Lee J."/>
        </authorList>
    </citation>
    <scope>NUCLEOTIDE SEQUENCE</scope>
    <source>
        <strain evidence="1">DY_R2A_6</strain>
    </source>
</reference>
<gene>
    <name evidence="1" type="ORF">OXU80_26845</name>
</gene>
<sequence length="132" mass="14345">MLDVTFCIPHAKMLREAISPHPLAISLEDLQALTLEHLQEGNRSARLPASRDTPKSDSTKVASDPAGMTVPGGSADWRIVLSGRLQGYHAPRWSRDRDEEPGDPERRGAIGARPRSVGPVADGYPDMARTLP</sequence>
<proteinExistence type="predicted"/>
<dbReference type="EMBL" id="CP113520">
    <property type="protein sequence ID" value="WAJ28385.1"/>
    <property type="molecule type" value="Genomic_DNA"/>
</dbReference>
<name>A0ACD4NP26_9HYPH</name>
<evidence type="ECO:0000313" key="2">
    <source>
        <dbReference type="Proteomes" id="UP001163223"/>
    </source>
</evidence>
<keyword evidence="2" id="KW-1185">Reference proteome</keyword>
<protein>
    <submittedName>
        <fullName evidence="1">Uncharacterized protein</fullName>
    </submittedName>
</protein>
<evidence type="ECO:0000313" key="1">
    <source>
        <dbReference type="EMBL" id="WAJ28385.1"/>
    </source>
</evidence>
<accession>A0ACD4NP26</accession>